<dbReference type="SMART" id="SM01003">
    <property type="entry name" value="AlaDh_PNT_N"/>
    <property type="match status" value="1"/>
</dbReference>
<comment type="caution">
    <text evidence="11">The sequence shown here is derived from an EMBL/GenBank/DDBJ whole genome shotgun (WGS) entry which is preliminary data.</text>
</comment>
<dbReference type="GO" id="GO:0016491">
    <property type="term" value="F:oxidoreductase activity"/>
    <property type="evidence" value="ECO:0007669"/>
    <property type="project" value="InterPro"/>
</dbReference>
<comment type="function">
    <text evidence="1">The transhydrogenation between NADH and NADP is coupled to respiration and ATP hydrolysis and functions as a proton pump across the membrane.</text>
</comment>
<dbReference type="Gene3D" id="3.40.50.720">
    <property type="entry name" value="NAD(P)-binding Rossmann-like Domain"/>
    <property type="match status" value="2"/>
</dbReference>
<evidence type="ECO:0000256" key="1">
    <source>
        <dbReference type="ARBA" id="ARBA00003943"/>
    </source>
</evidence>
<name>A0A930V446_9ACTN</name>
<protein>
    <recommendedName>
        <fullName evidence="3">proton-translocating NAD(P)(+) transhydrogenase</fullName>
        <ecNumber evidence="3">7.1.1.1</ecNumber>
    </recommendedName>
</protein>
<dbReference type="GO" id="GO:0008750">
    <property type="term" value="F:proton-translocating NAD(P)+ transhydrogenase activity"/>
    <property type="evidence" value="ECO:0007669"/>
    <property type="project" value="UniProtKB-EC"/>
</dbReference>
<reference evidence="11" key="1">
    <citation type="submission" date="2020-11" db="EMBL/GenBank/DDBJ databases">
        <title>Nocardioides sp. CBS4Y-1, whole genome shotgun sequence.</title>
        <authorList>
            <person name="Tuo L."/>
        </authorList>
    </citation>
    <scope>NUCLEOTIDE SEQUENCE</scope>
    <source>
        <strain evidence="11">CBS4Y-1</strain>
    </source>
</reference>
<dbReference type="CDD" id="cd05304">
    <property type="entry name" value="Rubrum_tdh"/>
    <property type="match status" value="1"/>
</dbReference>
<keyword evidence="7" id="KW-0520">NAD</keyword>
<comment type="catalytic activity">
    <reaction evidence="8">
        <text>NAD(+) + NADPH + H(+)(in) = NADH + NADP(+) + H(+)(out)</text>
        <dbReference type="Rhea" id="RHEA:47992"/>
        <dbReference type="ChEBI" id="CHEBI:15378"/>
        <dbReference type="ChEBI" id="CHEBI:57540"/>
        <dbReference type="ChEBI" id="CHEBI:57783"/>
        <dbReference type="ChEBI" id="CHEBI:57945"/>
        <dbReference type="ChEBI" id="CHEBI:58349"/>
        <dbReference type="EC" id="7.1.1.1"/>
    </reaction>
</comment>
<evidence type="ECO:0000256" key="7">
    <source>
        <dbReference type="ARBA" id="ARBA00023027"/>
    </source>
</evidence>
<dbReference type="SUPFAM" id="SSF51735">
    <property type="entry name" value="NAD(P)-binding Rossmann-fold domains"/>
    <property type="match status" value="1"/>
</dbReference>
<dbReference type="InterPro" id="IPR008143">
    <property type="entry name" value="Ala_DH/PNT_CS2"/>
</dbReference>
<keyword evidence="4" id="KW-0547">Nucleotide-binding</keyword>
<dbReference type="PANTHER" id="PTHR10160:SF19">
    <property type="entry name" value="PROTON-TRANSLOCATING NAD(P)(+) TRANSHYDROGENASE"/>
    <property type="match status" value="1"/>
</dbReference>
<evidence type="ECO:0000256" key="2">
    <source>
        <dbReference type="ARBA" id="ARBA00005689"/>
    </source>
</evidence>
<evidence type="ECO:0000313" key="12">
    <source>
        <dbReference type="Proteomes" id="UP000656804"/>
    </source>
</evidence>
<evidence type="ECO:0000256" key="3">
    <source>
        <dbReference type="ARBA" id="ARBA00012943"/>
    </source>
</evidence>
<sequence>MRIAVARETREGEQRVAMVPELVGKLTALGHEVVVEAGAGRGALIADDDYAEAGAGVADDPYFDADLVVSVQPLARDIARRLAVGAVTVSFLPTTVETDLVRDLRDLSVTSLAMELVPRISRAQSMDALSSQALVAGYRSAIVAAGLLRRFFPLNMTAAGTVPPAEIVVLGAGVAGLQAIATAKRLGAVVKAYDVRAAAAEEIRSVGAQSIELDLPTLEGSGGYAREAGEERAALQRELLAPHIAAADGLITTAAVPGRPAPRLVTAGMVEAMRPGSVVVDLAAETGGNVEGSVPGEVVRIGHAQVWGGRNVPSQMPAPASKLYAQNVVNLVTLISAEGALRLDFDDEIVAGACVTHGGAILHEPTRQLIEPGQPGEGEQP</sequence>
<dbReference type="InterPro" id="IPR007886">
    <property type="entry name" value="AlaDH/PNT_N"/>
</dbReference>
<dbReference type="Proteomes" id="UP000656804">
    <property type="component" value="Unassembled WGS sequence"/>
</dbReference>
<evidence type="ECO:0000256" key="5">
    <source>
        <dbReference type="ARBA" id="ARBA00022857"/>
    </source>
</evidence>
<dbReference type="Pfam" id="PF01262">
    <property type="entry name" value="AlaDh_PNT_C"/>
    <property type="match status" value="1"/>
</dbReference>
<dbReference type="InterPro" id="IPR036291">
    <property type="entry name" value="NAD(P)-bd_dom_sf"/>
</dbReference>
<keyword evidence="5" id="KW-0521">NADP</keyword>
<evidence type="ECO:0000256" key="6">
    <source>
        <dbReference type="ARBA" id="ARBA00022967"/>
    </source>
</evidence>
<dbReference type="PANTHER" id="PTHR10160">
    <property type="entry name" value="NAD(P) TRANSHYDROGENASE"/>
    <property type="match status" value="1"/>
</dbReference>
<dbReference type="GO" id="GO:0050661">
    <property type="term" value="F:NADP binding"/>
    <property type="evidence" value="ECO:0007669"/>
    <property type="project" value="TreeGrafter"/>
</dbReference>
<dbReference type="GO" id="GO:0006740">
    <property type="term" value="P:NADPH regeneration"/>
    <property type="evidence" value="ECO:0007669"/>
    <property type="project" value="TreeGrafter"/>
</dbReference>
<keyword evidence="6" id="KW-1278">Translocase</keyword>
<dbReference type="Pfam" id="PF05222">
    <property type="entry name" value="AlaDh_PNT_N"/>
    <property type="match status" value="1"/>
</dbReference>
<evidence type="ECO:0000259" key="10">
    <source>
        <dbReference type="SMART" id="SM01003"/>
    </source>
</evidence>
<evidence type="ECO:0000256" key="8">
    <source>
        <dbReference type="ARBA" id="ARBA00048202"/>
    </source>
</evidence>
<evidence type="ECO:0000259" key="9">
    <source>
        <dbReference type="SMART" id="SM01002"/>
    </source>
</evidence>
<feature type="domain" description="Alanine dehydrogenase/pyridine nucleotide transhydrogenase N-terminal" evidence="10">
    <location>
        <begin position="4"/>
        <end position="136"/>
    </location>
</feature>
<dbReference type="RefSeq" id="WP_194504761.1">
    <property type="nucleotide sequence ID" value="NZ_JADIVZ010000012.1"/>
</dbReference>
<evidence type="ECO:0000313" key="11">
    <source>
        <dbReference type="EMBL" id="MBF4163501.1"/>
    </source>
</evidence>
<dbReference type="SUPFAM" id="SSF52283">
    <property type="entry name" value="Formate/glycerate dehydrogenase catalytic domain-like"/>
    <property type="match status" value="1"/>
</dbReference>
<dbReference type="PROSITE" id="PS00837">
    <property type="entry name" value="ALADH_PNT_2"/>
    <property type="match status" value="1"/>
</dbReference>
<dbReference type="AlphaFoldDB" id="A0A930V446"/>
<dbReference type="EC" id="7.1.1.1" evidence="3"/>
<evidence type="ECO:0000256" key="4">
    <source>
        <dbReference type="ARBA" id="ARBA00022741"/>
    </source>
</evidence>
<dbReference type="GO" id="GO:0005886">
    <property type="term" value="C:plasma membrane"/>
    <property type="evidence" value="ECO:0007669"/>
    <property type="project" value="TreeGrafter"/>
</dbReference>
<gene>
    <name evidence="11" type="ORF">ISG29_17580</name>
</gene>
<proteinExistence type="inferred from homology"/>
<comment type="similarity">
    <text evidence="2">Belongs to the AlaDH/PNT family.</text>
</comment>
<organism evidence="11 12">
    <name type="scientific">Nocardioides acrostichi</name>
    <dbReference type="NCBI Taxonomy" id="2784339"/>
    <lineage>
        <taxon>Bacteria</taxon>
        <taxon>Bacillati</taxon>
        <taxon>Actinomycetota</taxon>
        <taxon>Actinomycetes</taxon>
        <taxon>Propionibacteriales</taxon>
        <taxon>Nocardioidaceae</taxon>
        <taxon>Nocardioides</taxon>
    </lineage>
</organism>
<keyword evidence="12" id="KW-1185">Reference proteome</keyword>
<dbReference type="EMBL" id="JADIVZ010000012">
    <property type="protein sequence ID" value="MBF4163501.1"/>
    <property type="molecule type" value="Genomic_DNA"/>
</dbReference>
<dbReference type="InterPro" id="IPR007698">
    <property type="entry name" value="AlaDH/PNT_NAD(H)-bd"/>
</dbReference>
<dbReference type="SMART" id="SM01002">
    <property type="entry name" value="AlaDh_PNT_C"/>
    <property type="match status" value="1"/>
</dbReference>
<accession>A0A930V446</accession>
<feature type="domain" description="Alanine dehydrogenase/pyridine nucleotide transhydrogenase NAD(H)-binding" evidence="9">
    <location>
        <begin position="145"/>
        <end position="308"/>
    </location>
</feature>